<dbReference type="Gene3D" id="2.40.30.10">
    <property type="entry name" value="Translation factors"/>
    <property type="match status" value="1"/>
</dbReference>
<dbReference type="GeneID" id="857235"/>
<dbReference type="AlphaFoldDB" id="Q98S17"/>
<proteinExistence type="inferred from homology"/>
<sequence>MAHRKFEAPRHGSLQFLPKKRCRRTVGKIKSFPKDDICQSCHLTGSIGYKSGMTHVERLVDLPNSKMNKREVIDAVTILETPPILIVGFVGYIKTPKGIRSLNTVWIDEVDESIKRNYYKNWYKSKKKSFTHYNKIVNLKKFKETYFKYCSILRCIISSEIKKIGFKKRKSKILEIQLNGGKPEHKLDYIEKILGKKITIDQIFSENELVDIIGISKGKGFQGVVSRWGVTKLPRKTHRGARKVACVGSWHPSRVSFTVARAGQSGYHHRTSLNIKIYAIGKDGFISNHILTNNKSNFSINPMGGFPFYGLVKSDFLILKGGIVGSKKRGLILRKSIHKNKNFKENINLTFIDTSSKWGHGKFQDSNEKKSFFNP</sequence>
<name>Q98S17_GUITH</name>
<dbReference type="Pfam" id="PF00297">
    <property type="entry name" value="Ribosomal_L3"/>
    <property type="match status" value="1"/>
</dbReference>
<dbReference type="InterPro" id="IPR000597">
    <property type="entry name" value="Ribosomal_uL3"/>
</dbReference>
<comment type="similarity">
    <text evidence="1 6">Belongs to the universal ribosomal protein uL3 family.</text>
</comment>
<reference evidence="7 8" key="1">
    <citation type="journal article" date="2001" name="Nature">
        <title>The highly reduced genome of an enslaved algal nucleus.</title>
        <authorList>
            <person name="Douglas S."/>
            <person name="Zauner S."/>
            <person name="Fraunholz M."/>
            <person name="Beaton M."/>
            <person name="Penny S."/>
            <person name="Deng L."/>
            <person name="Wu X."/>
            <person name="Reith M."/>
            <person name="Cavalier-Smith T."/>
            <person name="Maier U."/>
        </authorList>
    </citation>
    <scope>NUCLEOTIDE SEQUENCE [LARGE SCALE GENOMIC DNA]</scope>
</reference>
<dbReference type="GO" id="GO:0006412">
    <property type="term" value="P:translation"/>
    <property type="evidence" value="ECO:0007669"/>
    <property type="project" value="InterPro"/>
</dbReference>
<dbReference type="GO" id="GO:0003723">
    <property type="term" value="F:RNA binding"/>
    <property type="evidence" value="ECO:0007669"/>
    <property type="project" value="TreeGrafter"/>
</dbReference>
<dbReference type="Proteomes" id="UP000242167">
    <property type="component" value="Nucleomorph 3"/>
</dbReference>
<evidence type="ECO:0000256" key="2">
    <source>
        <dbReference type="ARBA" id="ARBA00022528"/>
    </source>
</evidence>
<dbReference type="InterPro" id="IPR019926">
    <property type="entry name" value="Ribosomal_uL3_CS"/>
</dbReference>
<dbReference type="FunFam" id="2.40.30.10:FF:000351">
    <property type="entry name" value="Ribosomal protein L3"/>
    <property type="match status" value="1"/>
</dbReference>
<evidence type="ECO:0000256" key="1">
    <source>
        <dbReference type="ARBA" id="ARBA00006540"/>
    </source>
</evidence>
<keyword evidence="5 6" id="KW-0687">Ribonucleoprotein</keyword>
<dbReference type="Gene3D" id="4.10.960.10">
    <property type="entry name" value="Ribosomal protein L3, domain 3"/>
    <property type="match status" value="1"/>
</dbReference>
<evidence type="ECO:0000256" key="6">
    <source>
        <dbReference type="RuleBase" id="RU003905"/>
    </source>
</evidence>
<dbReference type="InterPro" id="IPR044892">
    <property type="entry name" value="Ribosomal_L3_dom_3_arc_sf"/>
</dbReference>
<dbReference type="GO" id="GO:0022625">
    <property type="term" value="C:cytosolic large ribosomal subunit"/>
    <property type="evidence" value="ECO:0007669"/>
    <property type="project" value="TreeGrafter"/>
</dbReference>
<dbReference type="PANTHER" id="PTHR11363">
    <property type="entry name" value="60S RIBOSOMAL PROTEIN L3-RELATED"/>
    <property type="match status" value="1"/>
</dbReference>
<accession>Q98S17</accession>
<keyword evidence="2" id="KW-0150">Chloroplast</keyword>
<evidence type="ECO:0000313" key="8">
    <source>
        <dbReference type="Proteomes" id="UP000242167"/>
    </source>
</evidence>
<dbReference type="InterPro" id="IPR009000">
    <property type="entry name" value="Transl_B-barrel_sf"/>
</dbReference>
<gene>
    <name evidence="7" type="primary">rpl3</name>
</gene>
<dbReference type="RefSeq" id="XP_001713453.1">
    <property type="nucleotide sequence ID" value="XM_001713401.1"/>
</dbReference>
<dbReference type="Gene3D" id="3.30.1430.10">
    <property type="match status" value="1"/>
</dbReference>
<dbReference type="GO" id="GO:0003735">
    <property type="term" value="F:structural constituent of ribosome"/>
    <property type="evidence" value="ECO:0007669"/>
    <property type="project" value="InterPro"/>
</dbReference>
<dbReference type="EMBL" id="AF083031">
    <property type="protein sequence ID" value="AAK39762.1"/>
    <property type="molecule type" value="Genomic_DNA"/>
</dbReference>
<evidence type="ECO:0000256" key="4">
    <source>
        <dbReference type="ARBA" id="ARBA00022980"/>
    </source>
</evidence>
<dbReference type="InterPro" id="IPR045077">
    <property type="entry name" value="L3_arc_euk"/>
</dbReference>
<protein>
    <submittedName>
        <fullName evidence="7">60S ribosomal protein L3</fullName>
    </submittedName>
</protein>
<evidence type="ECO:0000313" key="7">
    <source>
        <dbReference type="EMBL" id="AAK39762.1"/>
    </source>
</evidence>
<keyword evidence="7" id="KW-0542">Nucleomorph</keyword>
<dbReference type="PIR" id="D90134">
    <property type="entry name" value="D90134"/>
</dbReference>
<dbReference type="PANTHER" id="PTHR11363:SF5">
    <property type="entry name" value="LARGE RIBOSOMAL SUBUNIT PROTEIN UL3"/>
    <property type="match status" value="1"/>
</dbReference>
<evidence type="ECO:0000256" key="3">
    <source>
        <dbReference type="ARBA" id="ARBA00022640"/>
    </source>
</evidence>
<dbReference type="PROSITE" id="PS00474">
    <property type="entry name" value="RIBOSOMAL_L3"/>
    <property type="match status" value="1"/>
</dbReference>
<evidence type="ECO:0000256" key="5">
    <source>
        <dbReference type="ARBA" id="ARBA00023274"/>
    </source>
</evidence>
<dbReference type="FunFam" id="4.10.960.10:FF:000002">
    <property type="entry name" value="60S ribosomal protein L3"/>
    <property type="match status" value="1"/>
</dbReference>
<dbReference type="SUPFAM" id="SSF50447">
    <property type="entry name" value="Translation proteins"/>
    <property type="match status" value="1"/>
</dbReference>
<keyword evidence="4 6" id="KW-0689">Ribosomal protein</keyword>
<geneLocation type="nucleomorph" evidence="7"/>
<keyword evidence="3" id="KW-0934">Plastid</keyword>
<organism evidence="7 8">
    <name type="scientific">Guillardia theta</name>
    <name type="common">Cryptophyte</name>
    <name type="synonym">Cryptomonas phi</name>
    <dbReference type="NCBI Taxonomy" id="55529"/>
    <lineage>
        <taxon>Eukaryota</taxon>
        <taxon>Cryptophyceae</taxon>
        <taxon>Pyrenomonadales</taxon>
        <taxon>Geminigeraceae</taxon>
        <taxon>Guillardia</taxon>
    </lineage>
</organism>